<dbReference type="Proteomes" id="UP000289340">
    <property type="component" value="Chromosome 19"/>
</dbReference>
<dbReference type="InterPro" id="IPR040327">
    <property type="entry name" value="At5g14285-like"/>
</dbReference>
<gene>
    <name evidence="8" type="ORF">D0Y65_050876</name>
</gene>
<dbReference type="GO" id="GO:0016020">
    <property type="term" value="C:membrane"/>
    <property type="evidence" value="ECO:0007669"/>
    <property type="project" value="UniProtKB-SubCell"/>
</dbReference>
<evidence type="ECO:0000313" key="9">
    <source>
        <dbReference type="Proteomes" id="UP000289340"/>
    </source>
</evidence>
<comment type="subcellular location">
    <subcellularLocation>
        <location evidence="1">Membrane</location>
        <topology evidence="1">Multi-pass membrane protein</topology>
    </subcellularLocation>
</comment>
<feature type="transmembrane region" description="Helical" evidence="6">
    <location>
        <begin position="135"/>
        <end position="157"/>
    </location>
</feature>
<dbReference type="InterPro" id="IPR006634">
    <property type="entry name" value="TLC-dom"/>
</dbReference>
<dbReference type="Pfam" id="PF03798">
    <property type="entry name" value="TRAM_LAG1_CLN8"/>
    <property type="match status" value="1"/>
</dbReference>
<evidence type="ECO:0000256" key="1">
    <source>
        <dbReference type="ARBA" id="ARBA00004141"/>
    </source>
</evidence>
<keyword evidence="2 5" id="KW-0812">Transmembrane</keyword>
<evidence type="ECO:0000256" key="6">
    <source>
        <dbReference type="SAM" id="Phobius"/>
    </source>
</evidence>
<dbReference type="AlphaFoldDB" id="A0A445FDS1"/>
<accession>A0A445FDS1</accession>
<organism evidence="8 9">
    <name type="scientific">Glycine soja</name>
    <name type="common">Wild soybean</name>
    <dbReference type="NCBI Taxonomy" id="3848"/>
    <lineage>
        <taxon>Eukaryota</taxon>
        <taxon>Viridiplantae</taxon>
        <taxon>Streptophyta</taxon>
        <taxon>Embryophyta</taxon>
        <taxon>Tracheophyta</taxon>
        <taxon>Spermatophyta</taxon>
        <taxon>Magnoliopsida</taxon>
        <taxon>eudicotyledons</taxon>
        <taxon>Gunneridae</taxon>
        <taxon>Pentapetalae</taxon>
        <taxon>rosids</taxon>
        <taxon>fabids</taxon>
        <taxon>Fabales</taxon>
        <taxon>Fabaceae</taxon>
        <taxon>Papilionoideae</taxon>
        <taxon>50 kb inversion clade</taxon>
        <taxon>NPAAA clade</taxon>
        <taxon>indigoferoid/millettioid clade</taxon>
        <taxon>Phaseoleae</taxon>
        <taxon>Glycine</taxon>
        <taxon>Glycine subgen. Soja</taxon>
    </lineage>
</organism>
<evidence type="ECO:0000256" key="2">
    <source>
        <dbReference type="ARBA" id="ARBA00022692"/>
    </source>
</evidence>
<comment type="caution">
    <text evidence="8">The sequence shown here is derived from an EMBL/GenBank/DDBJ whole genome shotgun (WGS) entry which is preliminary data.</text>
</comment>
<feature type="transmembrane region" description="Helical" evidence="6">
    <location>
        <begin position="207"/>
        <end position="227"/>
    </location>
</feature>
<evidence type="ECO:0000256" key="5">
    <source>
        <dbReference type="PROSITE-ProRule" id="PRU00205"/>
    </source>
</evidence>
<keyword evidence="4 5" id="KW-0472">Membrane</keyword>
<protein>
    <submittedName>
        <fullName evidence="8">TLC domain-containing protein</fullName>
    </submittedName>
</protein>
<feature type="domain" description="TLC" evidence="7">
    <location>
        <begin position="42"/>
        <end position="226"/>
    </location>
</feature>
<keyword evidence="3 6" id="KW-1133">Transmembrane helix</keyword>
<evidence type="ECO:0000256" key="3">
    <source>
        <dbReference type="ARBA" id="ARBA00022989"/>
    </source>
</evidence>
<feature type="transmembrane region" description="Helical" evidence="6">
    <location>
        <begin position="99"/>
        <end position="123"/>
    </location>
</feature>
<name>A0A445FDS1_GLYSO</name>
<dbReference type="PANTHER" id="PTHR31766">
    <property type="entry name" value="GLABROUS1 ENHANCER-BINDING PROTEIN-LIKE 2"/>
    <property type="match status" value="1"/>
</dbReference>
<dbReference type="PROSITE" id="PS50922">
    <property type="entry name" value="TLC"/>
    <property type="match status" value="1"/>
</dbReference>
<sequence>MTTITTTSLASLESWAILPFFIMFLSIYLIGYFLIFRKQTPKIRPEFSSCLISLFHGTPAAILGFAALLSDSHRGFAAPNTAFQKLVLDYSAAYFLTDLLHYVFFYPSDVLYIAHHVATLFVVLTCRHAVSHGAFAVLVLLVLAEVTSACQNAWTIAGARKGEDARARRVHDALSPPFYAAYSVVRGLVGPYFVYRMVVFYASGGARGLVPVWAWASWVLVVVMAIGENCLVSGELDTRTPAWHFIVVVPLSKPSQPFVVTPVVTSGPSSVALRALITFVSTFFFRLHHCASSVPPLCRCCIVWPCTSGVEGEGGAPHSIVVPPFATPFWELGT</sequence>
<feature type="transmembrane region" description="Helical" evidence="6">
    <location>
        <begin position="47"/>
        <end position="69"/>
    </location>
</feature>
<evidence type="ECO:0000313" key="8">
    <source>
        <dbReference type="EMBL" id="RZB47009.1"/>
    </source>
</evidence>
<dbReference type="SMART" id="SM00724">
    <property type="entry name" value="TLC"/>
    <property type="match status" value="1"/>
</dbReference>
<keyword evidence="9" id="KW-1185">Reference proteome</keyword>
<feature type="transmembrane region" description="Helical" evidence="6">
    <location>
        <begin position="15"/>
        <end position="35"/>
    </location>
</feature>
<evidence type="ECO:0000256" key="4">
    <source>
        <dbReference type="ARBA" id="ARBA00023136"/>
    </source>
</evidence>
<reference evidence="8 9" key="1">
    <citation type="submission" date="2018-09" db="EMBL/GenBank/DDBJ databases">
        <title>A high-quality reference genome of wild soybean provides a powerful tool to mine soybean genomes.</title>
        <authorList>
            <person name="Xie M."/>
            <person name="Chung C.Y.L."/>
            <person name="Li M.-W."/>
            <person name="Wong F.-L."/>
            <person name="Chan T.-F."/>
            <person name="Lam H.-M."/>
        </authorList>
    </citation>
    <scope>NUCLEOTIDE SEQUENCE [LARGE SCALE GENOMIC DNA]</scope>
    <source>
        <strain evidence="9">cv. W05</strain>
        <tissue evidence="8">Hypocotyl of etiolated seedlings</tissue>
    </source>
</reference>
<dbReference type="PANTHER" id="PTHR31766:SF2">
    <property type="entry name" value="GLABROUS1 ENHANCER-BINDING PROTEIN-LIKE 2"/>
    <property type="match status" value="1"/>
</dbReference>
<evidence type="ECO:0000259" key="7">
    <source>
        <dbReference type="PROSITE" id="PS50922"/>
    </source>
</evidence>
<proteinExistence type="predicted"/>
<dbReference type="EMBL" id="QZWG01000019">
    <property type="protein sequence ID" value="RZB47009.1"/>
    <property type="molecule type" value="Genomic_DNA"/>
</dbReference>
<feature type="transmembrane region" description="Helical" evidence="6">
    <location>
        <begin position="177"/>
        <end position="195"/>
    </location>
</feature>